<feature type="region of interest" description="Disordered" evidence="1">
    <location>
        <begin position="42"/>
        <end position="67"/>
    </location>
</feature>
<sequence length="67" mass="7017">MVPEITIGAVLLATASSMVVGAIGYSHLAFGTSWMTAVGHDEESLRTGSTAITGRSRHRGERGTQKT</sequence>
<proteinExistence type="predicted"/>
<comment type="caution">
    <text evidence="2">The sequence shown here is derived from an EMBL/GenBank/DDBJ whole genome shotgun (WGS) entry which is preliminary data.</text>
</comment>
<dbReference type="EMBL" id="SOGO01000018">
    <property type="protein sequence ID" value="TFD04259.1"/>
    <property type="molecule type" value="Genomic_DNA"/>
</dbReference>
<evidence type="ECO:0000256" key="1">
    <source>
        <dbReference type="SAM" id="MobiDB-lite"/>
    </source>
</evidence>
<name>A0ABY2JIS1_9MICO</name>
<accession>A0ABY2JIS1</accession>
<organism evidence="2 3">
    <name type="scientific">Cryobacterium sandaracinum</name>
    <dbReference type="NCBI Taxonomy" id="1259247"/>
    <lineage>
        <taxon>Bacteria</taxon>
        <taxon>Bacillati</taxon>
        <taxon>Actinomycetota</taxon>
        <taxon>Actinomycetes</taxon>
        <taxon>Micrococcales</taxon>
        <taxon>Microbacteriaceae</taxon>
        <taxon>Cryobacterium</taxon>
    </lineage>
</organism>
<dbReference type="RefSeq" id="WP_134373028.1">
    <property type="nucleotide sequence ID" value="NZ_SOGO01000018.1"/>
</dbReference>
<gene>
    <name evidence="2" type="ORF">E3T25_05950</name>
</gene>
<reference evidence="2 3" key="1">
    <citation type="submission" date="2019-03" db="EMBL/GenBank/DDBJ databases">
        <title>Genomics of glacier-inhabiting Cryobacterium strains.</title>
        <authorList>
            <person name="Liu Q."/>
            <person name="Xin Y.-H."/>
        </authorList>
    </citation>
    <scope>NUCLEOTIDE SEQUENCE [LARGE SCALE GENOMIC DNA]</scope>
    <source>
        <strain evidence="2 3">TMT2-16</strain>
    </source>
</reference>
<protein>
    <submittedName>
        <fullName evidence="2">DUF1761 family protein</fullName>
    </submittedName>
</protein>
<dbReference type="Proteomes" id="UP000297851">
    <property type="component" value="Unassembled WGS sequence"/>
</dbReference>
<keyword evidence="3" id="KW-1185">Reference proteome</keyword>
<evidence type="ECO:0000313" key="3">
    <source>
        <dbReference type="Proteomes" id="UP000297851"/>
    </source>
</evidence>
<evidence type="ECO:0000313" key="2">
    <source>
        <dbReference type="EMBL" id="TFD04259.1"/>
    </source>
</evidence>